<evidence type="ECO:0000256" key="6">
    <source>
        <dbReference type="ARBA" id="ARBA00042926"/>
    </source>
</evidence>
<organism evidence="13 14">
    <name type="scientific">Amphibalanus amphitrite</name>
    <name type="common">Striped barnacle</name>
    <name type="synonym">Balanus amphitrite</name>
    <dbReference type="NCBI Taxonomy" id="1232801"/>
    <lineage>
        <taxon>Eukaryota</taxon>
        <taxon>Metazoa</taxon>
        <taxon>Ecdysozoa</taxon>
        <taxon>Arthropoda</taxon>
        <taxon>Crustacea</taxon>
        <taxon>Multicrustacea</taxon>
        <taxon>Cirripedia</taxon>
        <taxon>Thoracica</taxon>
        <taxon>Thoracicalcarea</taxon>
        <taxon>Balanomorpha</taxon>
        <taxon>Balanoidea</taxon>
        <taxon>Balanidae</taxon>
        <taxon>Amphibalaninae</taxon>
        <taxon>Amphibalanus</taxon>
    </lineage>
</organism>
<evidence type="ECO:0000256" key="2">
    <source>
        <dbReference type="ARBA" id="ARBA00023002"/>
    </source>
</evidence>
<evidence type="ECO:0000256" key="4">
    <source>
        <dbReference type="ARBA" id="ARBA00038984"/>
    </source>
</evidence>
<protein>
    <recommendedName>
        <fullName evidence="5">Trans-1,2-dihydrobenzene-1,2-diol dehydrogenase</fullName>
        <ecNumber evidence="4">1.1.1.179</ecNumber>
        <ecNumber evidence="3">1.3.1.20</ecNumber>
    </recommendedName>
    <alternativeName>
        <fullName evidence="8">D-xylose 1-dehydrogenase</fullName>
    </alternativeName>
    <alternativeName>
        <fullName evidence="7">D-xylose-NADP dehydrogenase</fullName>
    </alternativeName>
    <alternativeName>
        <fullName evidence="6">Dimeric dihydrodiol dehydrogenase</fullName>
    </alternativeName>
</protein>
<accession>A0A6A4X0J8</accession>
<dbReference type="Pfam" id="PF22725">
    <property type="entry name" value="GFO_IDH_MocA_C3"/>
    <property type="match status" value="1"/>
</dbReference>
<keyword evidence="14" id="KW-1185">Reference proteome</keyword>
<evidence type="ECO:0000256" key="9">
    <source>
        <dbReference type="ARBA" id="ARBA00047423"/>
    </source>
</evidence>
<dbReference type="PANTHER" id="PTHR22604:SF105">
    <property type="entry name" value="TRANS-1,2-DIHYDROBENZENE-1,2-DIOL DEHYDROGENASE"/>
    <property type="match status" value="1"/>
</dbReference>
<evidence type="ECO:0000259" key="11">
    <source>
        <dbReference type="Pfam" id="PF01408"/>
    </source>
</evidence>
<evidence type="ECO:0000256" key="1">
    <source>
        <dbReference type="ARBA" id="ARBA00010928"/>
    </source>
</evidence>
<comment type="catalytic activity">
    <reaction evidence="9">
        <text>(1R,2R)-1,2-dihydrobenzene-1,2-diol + NADP(+) = catechol + NADPH + H(+)</text>
        <dbReference type="Rhea" id="RHEA:16729"/>
        <dbReference type="ChEBI" id="CHEBI:10702"/>
        <dbReference type="ChEBI" id="CHEBI:15378"/>
        <dbReference type="ChEBI" id="CHEBI:18135"/>
        <dbReference type="ChEBI" id="CHEBI:57783"/>
        <dbReference type="ChEBI" id="CHEBI:58349"/>
        <dbReference type="EC" id="1.3.1.20"/>
    </reaction>
</comment>
<evidence type="ECO:0000313" key="14">
    <source>
        <dbReference type="Proteomes" id="UP000440578"/>
    </source>
</evidence>
<dbReference type="GO" id="GO:0000166">
    <property type="term" value="F:nucleotide binding"/>
    <property type="evidence" value="ECO:0007669"/>
    <property type="project" value="InterPro"/>
</dbReference>
<dbReference type="InterPro" id="IPR055170">
    <property type="entry name" value="GFO_IDH_MocA-like_dom"/>
</dbReference>
<dbReference type="OrthoDB" id="2129491at2759"/>
<dbReference type="Proteomes" id="UP000440578">
    <property type="component" value="Unassembled WGS sequence"/>
</dbReference>
<comment type="similarity">
    <text evidence="1">Belongs to the Gfo/Idh/MocA family.</text>
</comment>
<dbReference type="EMBL" id="VIIS01000495">
    <property type="protein sequence ID" value="KAF0308318.1"/>
    <property type="molecule type" value="Genomic_DNA"/>
</dbReference>
<keyword evidence="2" id="KW-0560">Oxidoreductase</keyword>
<dbReference type="Gene3D" id="3.30.360.10">
    <property type="entry name" value="Dihydrodipicolinate Reductase, domain 2"/>
    <property type="match status" value="1"/>
</dbReference>
<evidence type="ECO:0000256" key="7">
    <source>
        <dbReference type="ARBA" id="ARBA00042988"/>
    </source>
</evidence>
<comment type="catalytic activity">
    <reaction evidence="10">
        <text>D-xylose + NADP(+) = D-xylono-1,5-lactone + NADPH + H(+)</text>
        <dbReference type="Rhea" id="RHEA:22000"/>
        <dbReference type="ChEBI" id="CHEBI:15378"/>
        <dbReference type="ChEBI" id="CHEBI:15867"/>
        <dbReference type="ChEBI" id="CHEBI:53455"/>
        <dbReference type="ChEBI" id="CHEBI:57783"/>
        <dbReference type="ChEBI" id="CHEBI:58349"/>
        <dbReference type="EC" id="1.1.1.179"/>
    </reaction>
</comment>
<feature type="domain" description="Gfo/Idh/MocA-like oxidoreductase N-terminal" evidence="11">
    <location>
        <begin position="5"/>
        <end position="124"/>
    </location>
</feature>
<dbReference type="InterPro" id="IPR000683">
    <property type="entry name" value="Gfo/Idh/MocA-like_OxRdtase_N"/>
</dbReference>
<gene>
    <name evidence="13" type="primary">DHDH_1</name>
    <name evidence="13" type="ORF">FJT64_020437</name>
</gene>
<dbReference type="SUPFAM" id="SSF55347">
    <property type="entry name" value="Glyceraldehyde-3-phosphate dehydrogenase-like, C-terminal domain"/>
    <property type="match status" value="1"/>
</dbReference>
<evidence type="ECO:0000313" key="13">
    <source>
        <dbReference type="EMBL" id="KAF0308318.1"/>
    </source>
</evidence>
<feature type="domain" description="GFO/IDH/MocA-like oxidoreductase" evidence="12">
    <location>
        <begin position="135"/>
        <end position="250"/>
    </location>
</feature>
<evidence type="ECO:0000259" key="12">
    <source>
        <dbReference type="Pfam" id="PF22725"/>
    </source>
</evidence>
<evidence type="ECO:0000256" key="10">
    <source>
        <dbReference type="ARBA" id="ARBA00049233"/>
    </source>
</evidence>
<dbReference type="InterPro" id="IPR036291">
    <property type="entry name" value="NAD(P)-bd_dom_sf"/>
</dbReference>
<evidence type="ECO:0000256" key="8">
    <source>
        <dbReference type="ARBA" id="ARBA00043025"/>
    </source>
</evidence>
<proteinExistence type="inferred from homology"/>
<comment type="caution">
    <text evidence="13">The sequence shown here is derived from an EMBL/GenBank/DDBJ whole genome shotgun (WGS) entry which is preliminary data.</text>
</comment>
<evidence type="ECO:0000256" key="3">
    <source>
        <dbReference type="ARBA" id="ARBA00038853"/>
    </source>
</evidence>
<evidence type="ECO:0000256" key="5">
    <source>
        <dbReference type="ARBA" id="ARBA00040603"/>
    </source>
</evidence>
<reference evidence="13 14" key="1">
    <citation type="submission" date="2019-07" db="EMBL/GenBank/DDBJ databases">
        <title>Draft genome assembly of a fouling barnacle, Amphibalanus amphitrite (Darwin, 1854): The first reference genome for Thecostraca.</title>
        <authorList>
            <person name="Kim W."/>
        </authorList>
    </citation>
    <scope>NUCLEOTIDE SEQUENCE [LARGE SCALE GENOMIC DNA]</scope>
    <source>
        <strain evidence="13">SNU_AA5</strain>
        <tissue evidence="13">Soma without cirri and trophi</tissue>
    </source>
</reference>
<dbReference type="AlphaFoldDB" id="A0A6A4X0J8"/>
<dbReference type="PANTHER" id="PTHR22604">
    <property type="entry name" value="OXIDOREDUCTASES"/>
    <property type="match status" value="1"/>
</dbReference>
<dbReference type="InterPro" id="IPR050984">
    <property type="entry name" value="Gfo/Idh/MocA_domain"/>
</dbReference>
<name>A0A6A4X0J8_AMPAM</name>
<dbReference type="EC" id="1.3.1.20" evidence="3"/>
<sequence>MASAIRWGILSTGKISHDFVTAVRSLAPEENQKVTAVAARQLEKAQEFAKCHNIEKAYGSYPELIADGDIDVVYVGSVNPTHYELVKQLLEAGRAVLCEKPLCINVRQTQELVALARERDTFLMEAVWTRCFPSVRRMMEELKAGTIGEVKHIAATFGIYTPENNRVRTKATGGGTALDLGVYCAQLTNLVMDNQSWSRLRTLGHLNNEGCDLSLSTSVTYPGRELATLVTHCEVAMECAAVITGTKGIMKLLPPFHAPTDLVLPSGTVSYPVPPSFPGAQYNFENSAGLQYEALHVAECLRKGLKESPLMSLYDTIRTAEMVEAMRKSAGVEYPEDDFHFDSSTPSFNQDCCM</sequence>
<dbReference type="Gene3D" id="3.40.50.720">
    <property type="entry name" value="NAD(P)-binding Rossmann-like Domain"/>
    <property type="match status" value="1"/>
</dbReference>
<dbReference type="Pfam" id="PF01408">
    <property type="entry name" value="GFO_IDH_MocA"/>
    <property type="match status" value="1"/>
</dbReference>
<dbReference type="SUPFAM" id="SSF51735">
    <property type="entry name" value="NAD(P)-binding Rossmann-fold domains"/>
    <property type="match status" value="1"/>
</dbReference>
<dbReference type="GO" id="GO:0047837">
    <property type="term" value="F:D-xylose 1-dehydrogenase (NADP+) activity"/>
    <property type="evidence" value="ECO:0007669"/>
    <property type="project" value="UniProtKB-EC"/>
</dbReference>
<dbReference type="EC" id="1.1.1.179" evidence="4"/>
<dbReference type="EMBL" id="VIIS01000495">
    <property type="protein sequence ID" value="KAF0308317.1"/>
    <property type="molecule type" value="Genomic_DNA"/>
</dbReference>
<dbReference type="GO" id="GO:0047115">
    <property type="term" value="F:trans-1,2-dihydrobenzene-1,2-diol dehydrogenase activity"/>
    <property type="evidence" value="ECO:0007669"/>
    <property type="project" value="UniProtKB-EC"/>
</dbReference>